<comment type="caution">
    <text evidence="2">The sequence shown here is derived from an EMBL/GenBank/DDBJ whole genome shotgun (WGS) entry which is preliminary data.</text>
</comment>
<feature type="region of interest" description="Disordered" evidence="1">
    <location>
        <begin position="42"/>
        <end position="61"/>
    </location>
</feature>
<keyword evidence="3" id="KW-1185">Reference proteome</keyword>
<evidence type="ECO:0000256" key="1">
    <source>
        <dbReference type="SAM" id="MobiDB-lite"/>
    </source>
</evidence>
<dbReference type="EMBL" id="JACHGN010000001">
    <property type="protein sequence ID" value="MBB5130538.1"/>
    <property type="molecule type" value="Genomic_DNA"/>
</dbReference>
<sequence>MDTYRVTGPRHVAGAAPGDVVELDPRRVNVAALLAAGHIAPVPAKGKRREHADQSGQGVAE</sequence>
<gene>
    <name evidence="2" type="ORF">HNP84_000226</name>
</gene>
<accession>A0A840NSI7</accession>
<organism evidence="2 3">
    <name type="scientific">Thermocatellispora tengchongensis</name>
    <dbReference type="NCBI Taxonomy" id="1073253"/>
    <lineage>
        <taxon>Bacteria</taxon>
        <taxon>Bacillati</taxon>
        <taxon>Actinomycetota</taxon>
        <taxon>Actinomycetes</taxon>
        <taxon>Streptosporangiales</taxon>
        <taxon>Streptosporangiaceae</taxon>
        <taxon>Thermocatellispora</taxon>
    </lineage>
</organism>
<reference evidence="2 3" key="1">
    <citation type="submission" date="2020-08" db="EMBL/GenBank/DDBJ databases">
        <title>Genomic Encyclopedia of Type Strains, Phase IV (KMG-IV): sequencing the most valuable type-strain genomes for metagenomic binning, comparative biology and taxonomic classification.</title>
        <authorList>
            <person name="Goeker M."/>
        </authorList>
    </citation>
    <scope>NUCLEOTIDE SEQUENCE [LARGE SCALE GENOMIC DNA]</scope>
    <source>
        <strain evidence="2 3">DSM 45615</strain>
    </source>
</reference>
<protein>
    <submittedName>
        <fullName evidence="2">Acetamidase/formamidase</fullName>
    </submittedName>
</protein>
<dbReference type="AlphaFoldDB" id="A0A840NSI7"/>
<evidence type="ECO:0000313" key="3">
    <source>
        <dbReference type="Proteomes" id="UP000578449"/>
    </source>
</evidence>
<proteinExistence type="predicted"/>
<evidence type="ECO:0000313" key="2">
    <source>
        <dbReference type="EMBL" id="MBB5130538.1"/>
    </source>
</evidence>
<name>A0A840NSI7_9ACTN</name>
<dbReference type="Proteomes" id="UP000578449">
    <property type="component" value="Unassembled WGS sequence"/>
</dbReference>
<dbReference type="RefSeq" id="WP_185047413.1">
    <property type="nucleotide sequence ID" value="NZ_BAABIX010000006.1"/>
</dbReference>